<dbReference type="RGD" id="1359359">
    <property type="gene designation" value="Sapcd1"/>
</dbReference>
<dbReference type="PANTHER" id="PTHR14907:SF4">
    <property type="entry name" value="SUPPRESSOR APC DOMAIN-CONTAINING PROTEIN 1"/>
    <property type="match status" value="1"/>
</dbReference>
<evidence type="ECO:0000313" key="2">
    <source>
        <dbReference type="Ensembl" id="ENSRNOP00000098093.2"/>
    </source>
</evidence>
<dbReference type="GeneTree" id="ENSGT00500000045192"/>
<reference evidence="2" key="1">
    <citation type="submission" date="2024-01" db="EMBL/GenBank/DDBJ databases">
        <title>GRCr8: a new rat reference genome assembly contstructed from accurate long reads and long range scaffolding.</title>
        <authorList>
            <person name="Doris P.A."/>
            <person name="Kalbfleisch T."/>
            <person name="Li K."/>
            <person name="Howe K."/>
            <person name="Wood J."/>
        </authorList>
    </citation>
    <scope>NUCLEOTIDE SEQUENCE [LARGE SCALE GENOMIC DNA]</scope>
    <source>
        <strain evidence="2">Brown Norway</strain>
    </source>
</reference>
<gene>
    <name evidence="2" type="primary">Sapcd1</name>
</gene>
<dbReference type="Proteomes" id="UP000002494">
    <property type="component" value="Chromosome 20"/>
</dbReference>
<dbReference type="Pfam" id="PF11414">
    <property type="entry name" value="Suppressor_APC"/>
    <property type="match status" value="1"/>
</dbReference>
<accession>A0ABK0KVV2</accession>
<keyword evidence="3" id="KW-1185">Reference proteome</keyword>
<dbReference type="InterPro" id="IPR026828">
    <property type="entry name" value="SAPC2_1/2"/>
</dbReference>
<evidence type="ECO:0000256" key="1">
    <source>
        <dbReference type="SAM" id="MobiDB-lite"/>
    </source>
</evidence>
<reference evidence="2" key="3">
    <citation type="submission" date="2025-09" db="UniProtKB">
        <authorList>
            <consortium name="Ensembl"/>
        </authorList>
    </citation>
    <scope>IDENTIFICATION</scope>
    <source>
        <strain evidence="2">Brown Norway</strain>
    </source>
</reference>
<name>A0ABK0KVV2_RAT</name>
<evidence type="ECO:0000313" key="3">
    <source>
        <dbReference type="Proteomes" id="UP000002494"/>
    </source>
</evidence>
<reference evidence="2" key="2">
    <citation type="submission" date="2025-08" db="UniProtKB">
        <authorList>
            <consortium name="Ensembl"/>
        </authorList>
    </citation>
    <scope>IDENTIFICATION</scope>
    <source>
        <strain evidence="2">Brown Norway</strain>
    </source>
</reference>
<feature type="region of interest" description="Disordered" evidence="1">
    <location>
        <begin position="162"/>
        <end position="183"/>
    </location>
</feature>
<dbReference type="PANTHER" id="PTHR14907">
    <property type="entry name" value="FI14130P"/>
    <property type="match status" value="1"/>
</dbReference>
<sequence>MESPGPGELPLVQAPYTVLLLPLGTSHQDPGAQNFFLWLQMMQALEREQDALWQGLELLEHSQAWFADRLRETQQRQLQLGALDFGEGACGVRLIRPCPYPLEKLIPVQPRARRECQGRELVAAMGKLRGVEPWLTNPQGEWRVPGWFSLFQELSKQQKGVSHRTGEVISQAPPPGAKGPTLV</sequence>
<organism evidence="2 3">
    <name type="scientific">Rattus norvegicus</name>
    <name type="common">Rat</name>
    <dbReference type="NCBI Taxonomy" id="10116"/>
    <lineage>
        <taxon>Eukaryota</taxon>
        <taxon>Metazoa</taxon>
        <taxon>Chordata</taxon>
        <taxon>Craniata</taxon>
        <taxon>Vertebrata</taxon>
        <taxon>Euteleostomi</taxon>
        <taxon>Mammalia</taxon>
        <taxon>Eutheria</taxon>
        <taxon>Euarchontoglires</taxon>
        <taxon>Glires</taxon>
        <taxon>Rodentia</taxon>
        <taxon>Myomorpha</taxon>
        <taxon>Muroidea</taxon>
        <taxon>Muridae</taxon>
        <taxon>Murinae</taxon>
        <taxon>Rattus</taxon>
    </lineage>
</organism>
<proteinExistence type="predicted"/>
<dbReference type="Ensembl" id="ENSRNOT00000120411.2">
    <property type="protein sequence ID" value="ENSRNOP00000098093.2"/>
    <property type="gene ID" value="ENSRNOG00000000858.9"/>
</dbReference>
<protein>
    <submittedName>
        <fullName evidence="2">Suppressor APC domain containing 1</fullName>
    </submittedName>
</protein>